<proteinExistence type="predicted"/>
<organism evidence="1 2">
    <name type="scientific">Ensete ventricosum</name>
    <name type="common">Abyssinian banana</name>
    <name type="synonym">Musa ensete</name>
    <dbReference type="NCBI Taxonomy" id="4639"/>
    <lineage>
        <taxon>Eukaryota</taxon>
        <taxon>Viridiplantae</taxon>
        <taxon>Streptophyta</taxon>
        <taxon>Embryophyta</taxon>
        <taxon>Tracheophyta</taxon>
        <taxon>Spermatophyta</taxon>
        <taxon>Magnoliopsida</taxon>
        <taxon>Liliopsida</taxon>
        <taxon>Zingiberales</taxon>
        <taxon>Musaceae</taxon>
        <taxon>Ensete</taxon>
    </lineage>
</organism>
<dbReference type="AlphaFoldDB" id="A0A426YZ99"/>
<evidence type="ECO:0000313" key="2">
    <source>
        <dbReference type="Proteomes" id="UP000287651"/>
    </source>
</evidence>
<accession>A0A426YZ99</accession>
<comment type="caution">
    <text evidence="1">The sequence shown here is derived from an EMBL/GenBank/DDBJ whole genome shotgun (WGS) entry which is preliminary data.</text>
</comment>
<reference evidence="1 2" key="1">
    <citation type="journal article" date="2014" name="Agronomy (Basel)">
        <title>A Draft Genome Sequence for Ensete ventricosum, the Drought-Tolerant Tree Against Hunger.</title>
        <authorList>
            <person name="Harrison J."/>
            <person name="Moore K.A."/>
            <person name="Paszkiewicz K."/>
            <person name="Jones T."/>
            <person name="Grant M."/>
            <person name="Ambacheew D."/>
            <person name="Muzemil S."/>
            <person name="Studholme D.J."/>
        </authorList>
    </citation>
    <scope>NUCLEOTIDE SEQUENCE [LARGE SCALE GENOMIC DNA]</scope>
</reference>
<dbReference type="EMBL" id="AMZH03009337">
    <property type="protein sequence ID" value="RRT57079.1"/>
    <property type="molecule type" value="Genomic_DNA"/>
</dbReference>
<dbReference type="Proteomes" id="UP000287651">
    <property type="component" value="Unassembled WGS sequence"/>
</dbReference>
<gene>
    <name evidence="1" type="ORF">B296_00027581</name>
</gene>
<evidence type="ECO:0000313" key="1">
    <source>
        <dbReference type="EMBL" id="RRT57079.1"/>
    </source>
</evidence>
<sequence>MGPLYLWERSSLVRLALSLSSLGRGRVVRWSYRCSGMGRGCGASCGINGAWRRSRVVQCPDASTSNAESTADLAARADVVSSHTLMSSDSLGNQSGPESLSSGMMIGMDIKALQALEAMKSHHNFNSTISLESLGSIQKRFSISTKYVLHASGLGQQSYHPCPGGFGISIDPLEVGLRFPLHPVIGECLNWWRHDARQSLNWRGASQSYALGPGSSTIASASTAQRGSFSHIYPRHVDPSAGHGSVHSIVRGVHGWGSESYGAGARAQVLQMETELLDLARSKDALREDLPRRAEDYKKSPGFEMGLVRMGRVSLEYRFQLALAQLQARHPGVEIKLNPFVSLPEDDDILMTDEQPFDDSLPPPEE</sequence>
<name>A0A426YZ99_ENSVE</name>
<protein>
    <submittedName>
        <fullName evidence="1">Uncharacterized protein</fullName>
    </submittedName>
</protein>